<proteinExistence type="predicted"/>
<dbReference type="SUPFAM" id="SSF53383">
    <property type="entry name" value="PLP-dependent transferases"/>
    <property type="match status" value="1"/>
</dbReference>
<keyword evidence="4" id="KW-0808">Transferase</keyword>
<comment type="cofactor">
    <cofactor evidence="1">
        <name>pyridoxal 5'-phosphate</name>
        <dbReference type="ChEBI" id="CHEBI:597326"/>
    </cofactor>
</comment>
<dbReference type="EMBL" id="FXAH01000010">
    <property type="protein sequence ID" value="SMF56583.1"/>
    <property type="molecule type" value="Genomic_DNA"/>
</dbReference>
<dbReference type="GO" id="GO:0005737">
    <property type="term" value="C:cytoplasm"/>
    <property type="evidence" value="ECO:0007669"/>
    <property type="project" value="TreeGrafter"/>
</dbReference>
<reference evidence="5" key="1">
    <citation type="submission" date="2017-04" db="EMBL/GenBank/DDBJ databases">
        <authorList>
            <person name="Varghese N."/>
            <person name="Submissions S."/>
        </authorList>
    </citation>
    <scope>NUCLEOTIDE SEQUENCE [LARGE SCALE GENOMIC DNA]</scope>
    <source>
        <strain evidence="5">Ballard 720</strain>
    </source>
</reference>
<dbReference type="InterPro" id="IPR049943">
    <property type="entry name" value="Ser_HO-MeTrfase-like"/>
</dbReference>
<dbReference type="GO" id="GO:0019264">
    <property type="term" value="P:glycine biosynthetic process from serine"/>
    <property type="evidence" value="ECO:0007669"/>
    <property type="project" value="TreeGrafter"/>
</dbReference>
<keyword evidence="4" id="KW-0489">Methyltransferase</keyword>
<dbReference type="GO" id="GO:0030170">
    <property type="term" value="F:pyridoxal phosphate binding"/>
    <property type="evidence" value="ECO:0007669"/>
    <property type="project" value="TreeGrafter"/>
</dbReference>
<dbReference type="GO" id="GO:0008168">
    <property type="term" value="F:methyltransferase activity"/>
    <property type="evidence" value="ECO:0007669"/>
    <property type="project" value="UniProtKB-KW"/>
</dbReference>
<dbReference type="PANTHER" id="PTHR11680">
    <property type="entry name" value="SERINE HYDROXYMETHYLTRANSFERASE"/>
    <property type="match status" value="1"/>
</dbReference>
<evidence type="ECO:0000313" key="4">
    <source>
        <dbReference type="EMBL" id="SMF56583.1"/>
    </source>
</evidence>
<dbReference type="GO" id="GO:0046653">
    <property type="term" value="P:tetrahydrofolate metabolic process"/>
    <property type="evidence" value="ECO:0007669"/>
    <property type="project" value="TreeGrafter"/>
</dbReference>
<dbReference type="Pfam" id="PF00464">
    <property type="entry name" value="SHMT"/>
    <property type="match status" value="1"/>
</dbReference>
<dbReference type="Proteomes" id="UP000192911">
    <property type="component" value="Unassembled WGS sequence"/>
</dbReference>
<dbReference type="Gene3D" id="3.40.640.10">
    <property type="entry name" value="Type I PLP-dependent aspartate aminotransferase-like (Major domain)"/>
    <property type="match status" value="1"/>
</dbReference>
<dbReference type="InterPro" id="IPR015424">
    <property type="entry name" value="PyrdxlP-dep_Trfase"/>
</dbReference>
<accession>A0A1X7FR98</accession>
<dbReference type="OrthoDB" id="9019276at2"/>
<evidence type="ECO:0000259" key="3">
    <source>
        <dbReference type="Pfam" id="PF00464"/>
    </source>
</evidence>
<gene>
    <name evidence="4" type="ORF">SAMN06295900_110164</name>
</gene>
<dbReference type="STRING" id="28094.SAMN06295900_110164"/>
<evidence type="ECO:0000256" key="2">
    <source>
        <dbReference type="ARBA" id="ARBA00022898"/>
    </source>
</evidence>
<dbReference type="GO" id="GO:0032259">
    <property type="term" value="P:methylation"/>
    <property type="evidence" value="ECO:0007669"/>
    <property type="project" value="UniProtKB-KW"/>
</dbReference>
<evidence type="ECO:0000313" key="5">
    <source>
        <dbReference type="Proteomes" id="UP000192911"/>
    </source>
</evidence>
<dbReference type="InterPro" id="IPR015421">
    <property type="entry name" value="PyrdxlP-dep_Trfase_major"/>
</dbReference>
<evidence type="ECO:0000256" key="1">
    <source>
        <dbReference type="ARBA" id="ARBA00001933"/>
    </source>
</evidence>
<sequence>MPYLWSDAVSTTLSALLNRLQAHEHAASRAFNLTPSENRLSPLATLPFALDAYSRYFLDDLRLFGEWCFPAGRHLGAIEHELLHPLLKRFTKSRFVNVRPISGINCMTIAFAAWTQPGDKALVLPSSAGGHASTRHVAKRLGVDSVELPFRDAFDIDEPALRTLLSREKIRLVYIDQSTQLFPLDPKPIRDIVDAVSPDTLIHYDSSHINGLIFGGAVSHPLERGAHSFGGSTHKTLPGPHKGFIATDSQPLADAFEAASDHFVSQHKTAEVVSLALTLMEFRDCGGDAYAHRIVENAHAFASELAACGLRVASREATFTACHQVWVAAEPTLSPATQSYRLEQAGIFANIFRNLPTVPTHAFRLSTAEFTRMGGDAAHARQLARAFTQALRGDARAAGRIAALRARLSTVRYCYDERDVLALTEFVKTGARTLPELAASQTRWRAPVDASSHSNGV</sequence>
<feature type="domain" description="Serine hydroxymethyltransferase-like" evidence="3">
    <location>
        <begin position="92"/>
        <end position="386"/>
    </location>
</feature>
<organism evidence="4 5">
    <name type="scientific">Trinickia caryophylli</name>
    <name type="common">Paraburkholderia caryophylli</name>
    <dbReference type="NCBI Taxonomy" id="28094"/>
    <lineage>
        <taxon>Bacteria</taxon>
        <taxon>Pseudomonadati</taxon>
        <taxon>Pseudomonadota</taxon>
        <taxon>Betaproteobacteria</taxon>
        <taxon>Burkholderiales</taxon>
        <taxon>Burkholderiaceae</taxon>
        <taxon>Trinickia</taxon>
    </lineage>
</organism>
<name>A0A1X7FR98_TRICW</name>
<dbReference type="InterPro" id="IPR039429">
    <property type="entry name" value="SHMT-like_dom"/>
</dbReference>
<keyword evidence="5" id="KW-1185">Reference proteome</keyword>
<dbReference type="Gene3D" id="3.90.1150.10">
    <property type="entry name" value="Aspartate Aminotransferase, domain 1"/>
    <property type="match status" value="1"/>
</dbReference>
<protein>
    <submittedName>
        <fullName evidence="4">Glycine hydroxymethyltransferase</fullName>
    </submittedName>
</protein>
<keyword evidence="2" id="KW-0663">Pyridoxal phosphate</keyword>
<dbReference type="InterPro" id="IPR015422">
    <property type="entry name" value="PyrdxlP-dep_Trfase_small"/>
</dbReference>
<dbReference type="GO" id="GO:0004372">
    <property type="term" value="F:glycine hydroxymethyltransferase activity"/>
    <property type="evidence" value="ECO:0007669"/>
    <property type="project" value="TreeGrafter"/>
</dbReference>
<dbReference type="AlphaFoldDB" id="A0A1X7FR98"/>
<dbReference type="PANTHER" id="PTHR11680:SF35">
    <property type="entry name" value="SERINE HYDROXYMETHYLTRANSFERASE 1"/>
    <property type="match status" value="1"/>
</dbReference>